<dbReference type="PANTHER" id="PTHR12110:SF53">
    <property type="entry name" value="BLR5974 PROTEIN"/>
    <property type="match status" value="1"/>
</dbReference>
<dbReference type="Proteomes" id="UP000255326">
    <property type="component" value="Unassembled WGS sequence"/>
</dbReference>
<dbReference type="InterPro" id="IPR050312">
    <property type="entry name" value="IolE/XylAMocC-like"/>
</dbReference>
<accession>A0A370GDG0</accession>
<comment type="caution">
    <text evidence="3">The sequence shown here is derived from an EMBL/GenBank/DDBJ whole genome shotgun (WGS) entry which is preliminary data.</text>
</comment>
<dbReference type="PANTHER" id="PTHR12110">
    <property type="entry name" value="HYDROXYPYRUVATE ISOMERASE"/>
    <property type="match status" value="1"/>
</dbReference>
<dbReference type="Pfam" id="PF01261">
    <property type="entry name" value="AP_endonuc_2"/>
    <property type="match status" value="1"/>
</dbReference>
<reference evidence="3 4" key="1">
    <citation type="submission" date="2018-07" db="EMBL/GenBank/DDBJ databases">
        <title>Genomic Encyclopedia of Type Strains, Phase IV (KMG-IV): sequencing the most valuable type-strain genomes for metagenomic binning, comparative biology and taxonomic classification.</title>
        <authorList>
            <person name="Goeker M."/>
        </authorList>
    </citation>
    <scope>NUCLEOTIDE SEQUENCE [LARGE SCALE GENOMIC DNA]</scope>
    <source>
        <strain evidence="3 4">DSM 25281</strain>
    </source>
</reference>
<sequence>MKIGVSSYSLYKAMRDDGMTILEAMEWIKENGAEHVEIVPLGFDLVKTPSLIEDIRNKAEELDLEISNYAIGANFIQESIEKVNEEIKRVKQHVDIANQLGARLMRHDAASRPMEETGIEQFYGDLPILVDACREIADYASQYGITTSVENHGYYLQSSERVEILVKLVNRPNFKTTLDVGNFLCVDEVPEAAVKNNLPISSMVHLKDFYYRPAAEDPGEGFFSTRNGNFLKGAILGQGDINIRNVFRLIKNSAYKGFLSLEFEGMEDCKIATKIGLQNIKRIWEEV</sequence>
<dbReference type="InterPro" id="IPR036237">
    <property type="entry name" value="Xyl_isomerase-like_sf"/>
</dbReference>
<dbReference type="InterPro" id="IPR013022">
    <property type="entry name" value="Xyl_isomerase-like_TIM-brl"/>
</dbReference>
<gene>
    <name evidence="3" type="ORF">DFR59_11336</name>
</gene>
<evidence type="ECO:0000313" key="3">
    <source>
        <dbReference type="EMBL" id="RDI40013.1"/>
    </source>
</evidence>
<keyword evidence="3" id="KW-0413">Isomerase</keyword>
<evidence type="ECO:0000256" key="1">
    <source>
        <dbReference type="SAM" id="Coils"/>
    </source>
</evidence>
<protein>
    <submittedName>
        <fullName evidence="3">Sugar phosphate isomerase/epimerase</fullName>
    </submittedName>
</protein>
<dbReference type="Gene3D" id="3.20.20.150">
    <property type="entry name" value="Divalent-metal-dependent TIM barrel enzymes"/>
    <property type="match status" value="1"/>
</dbReference>
<evidence type="ECO:0000259" key="2">
    <source>
        <dbReference type="Pfam" id="PF01261"/>
    </source>
</evidence>
<keyword evidence="4" id="KW-1185">Reference proteome</keyword>
<proteinExistence type="predicted"/>
<dbReference type="EMBL" id="QQAY01000013">
    <property type="protein sequence ID" value="RDI40013.1"/>
    <property type="molecule type" value="Genomic_DNA"/>
</dbReference>
<feature type="coiled-coil region" evidence="1">
    <location>
        <begin position="73"/>
        <end position="100"/>
    </location>
</feature>
<dbReference type="OrthoDB" id="256906at2"/>
<organism evidence="3 4">
    <name type="scientific">Falsibacillus pallidus</name>
    <dbReference type="NCBI Taxonomy" id="493781"/>
    <lineage>
        <taxon>Bacteria</taxon>
        <taxon>Bacillati</taxon>
        <taxon>Bacillota</taxon>
        <taxon>Bacilli</taxon>
        <taxon>Bacillales</taxon>
        <taxon>Bacillaceae</taxon>
        <taxon>Falsibacillus</taxon>
    </lineage>
</organism>
<dbReference type="AlphaFoldDB" id="A0A370GDG0"/>
<dbReference type="SUPFAM" id="SSF51658">
    <property type="entry name" value="Xylose isomerase-like"/>
    <property type="match status" value="1"/>
</dbReference>
<dbReference type="GO" id="GO:0016853">
    <property type="term" value="F:isomerase activity"/>
    <property type="evidence" value="ECO:0007669"/>
    <property type="project" value="UniProtKB-KW"/>
</dbReference>
<name>A0A370GDG0_9BACI</name>
<evidence type="ECO:0000313" key="4">
    <source>
        <dbReference type="Proteomes" id="UP000255326"/>
    </source>
</evidence>
<keyword evidence="1" id="KW-0175">Coiled coil</keyword>
<feature type="domain" description="Xylose isomerase-like TIM barrel" evidence="2">
    <location>
        <begin position="26"/>
        <end position="267"/>
    </location>
</feature>